<dbReference type="OrthoDB" id="5982332at2759"/>
<dbReference type="Proteomes" id="UP001152795">
    <property type="component" value="Unassembled WGS sequence"/>
</dbReference>
<dbReference type="PANTHER" id="PTHR13710:SF153">
    <property type="entry name" value="RECQ-LIKE DNA HELICASE BLM"/>
    <property type="match status" value="1"/>
</dbReference>
<dbReference type="EC" id="5.6.2.4" evidence="8"/>
<dbReference type="CDD" id="cd17920">
    <property type="entry name" value="DEXHc_RecQ"/>
    <property type="match status" value="1"/>
</dbReference>
<evidence type="ECO:0000256" key="8">
    <source>
        <dbReference type="ARBA" id="ARBA00034808"/>
    </source>
</evidence>
<keyword evidence="10" id="KW-0378">Hydrolase</keyword>
<dbReference type="Pfam" id="PF00270">
    <property type="entry name" value="DEAD"/>
    <property type="match status" value="1"/>
</dbReference>
<organism evidence="10 11">
    <name type="scientific">Paramuricea clavata</name>
    <name type="common">Red gorgonian</name>
    <name type="synonym">Violescent sea-whip</name>
    <dbReference type="NCBI Taxonomy" id="317549"/>
    <lineage>
        <taxon>Eukaryota</taxon>
        <taxon>Metazoa</taxon>
        <taxon>Cnidaria</taxon>
        <taxon>Anthozoa</taxon>
        <taxon>Octocorallia</taxon>
        <taxon>Malacalcyonacea</taxon>
        <taxon>Plexauridae</taxon>
        <taxon>Paramuricea</taxon>
    </lineage>
</organism>
<keyword evidence="3" id="KW-0067">ATP-binding</keyword>
<dbReference type="GO" id="GO:0003677">
    <property type="term" value="F:DNA binding"/>
    <property type="evidence" value="ECO:0007669"/>
    <property type="project" value="UniProtKB-KW"/>
</dbReference>
<dbReference type="SMART" id="SM00487">
    <property type="entry name" value="DEXDc"/>
    <property type="match status" value="1"/>
</dbReference>
<dbReference type="SMART" id="SM00490">
    <property type="entry name" value="HELICc"/>
    <property type="match status" value="1"/>
</dbReference>
<evidence type="ECO:0000256" key="7">
    <source>
        <dbReference type="ARBA" id="ARBA00034617"/>
    </source>
</evidence>
<dbReference type="Gene3D" id="3.40.50.300">
    <property type="entry name" value="P-loop containing nucleotide triphosphate hydrolases"/>
    <property type="match status" value="2"/>
</dbReference>
<evidence type="ECO:0000313" key="10">
    <source>
        <dbReference type="EMBL" id="CAB3995348.1"/>
    </source>
</evidence>
<accession>A0A6S7GTI8</accession>
<keyword evidence="5" id="KW-0413">Isomerase</keyword>
<sequence>MEVFDFLQCLHFAVNDSNYYSSVILKPKQVLCLEAVYLGKDLLAILPTGYGKSIIFHLLPSLLSEKNRRSSSLPQQVLSPVVVVISPLNSLMNDQLRRINTRRDRAAVLSSRKLTDQAGEHTVLDKTNIDDSRLKNASYEFIFAHPEACLSTKQGVALFQSDVYKRAVLAVVIDEAHCILEWGSEFRTDYSQLGMLSAFFPNASLIALTATANKFDRTKIKESLNMKNPFEVIGDADRPNIFYSKVFRQGEEITSYESILMPIAEKLLKLNLTYPITILYLPLKWCGFAYKLFDSILGKEQYFPPDADHIPENRLFAQYHAPQTLAMKEMILCQLTSSSSTVRVVFATVAIGMGVDIPSIREIIHVGPPSSVQQYFQETGRAGRDGLASKAVLYYNNRDISKNRHVGEDMRSYCRIEDQCLRSFLLKYLQCGEPSHEYLGHRCCSFCSMQCLCPDCDQH</sequence>
<dbReference type="GO" id="GO:0009378">
    <property type="term" value="F:four-way junction helicase activity"/>
    <property type="evidence" value="ECO:0007669"/>
    <property type="project" value="TreeGrafter"/>
</dbReference>
<dbReference type="Pfam" id="PF00271">
    <property type="entry name" value="Helicase_C"/>
    <property type="match status" value="1"/>
</dbReference>
<evidence type="ECO:0000256" key="6">
    <source>
        <dbReference type="ARBA" id="ARBA00023242"/>
    </source>
</evidence>
<dbReference type="AlphaFoldDB" id="A0A6S7GTI8"/>
<dbReference type="InterPro" id="IPR027417">
    <property type="entry name" value="P-loop_NTPase"/>
</dbReference>
<protein>
    <recommendedName>
        <fullName evidence="8">DNA 3'-5' helicase</fullName>
        <ecNumber evidence="8">5.6.2.4</ecNumber>
    </recommendedName>
    <alternativeName>
        <fullName evidence="9">DNA 3'-5' helicase BLM</fullName>
    </alternativeName>
</protein>
<dbReference type="PANTHER" id="PTHR13710">
    <property type="entry name" value="DNA HELICASE RECQ FAMILY MEMBER"/>
    <property type="match status" value="1"/>
</dbReference>
<evidence type="ECO:0000256" key="4">
    <source>
        <dbReference type="ARBA" id="ARBA00023125"/>
    </source>
</evidence>
<dbReference type="InterPro" id="IPR014001">
    <property type="entry name" value="Helicase_ATP-bd"/>
</dbReference>
<dbReference type="InterPro" id="IPR001650">
    <property type="entry name" value="Helicase_C-like"/>
</dbReference>
<dbReference type="PROSITE" id="PS51194">
    <property type="entry name" value="HELICASE_CTER"/>
    <property type="match status" value="1"/>
</dbReference>
<evidence type="ECO:0000256" key="9">
    <source>
        <dbReference type="ARBA" id="ARBA00044542"/>
    </source>
</evidence>
<gene>
    <name evidence="10" type="ORF">PACLA_8A013676</name>
</gene>
<dbReference type="GO" id="GO:0005634">
    <property type="term" value="C:nucleus"/>
    <property type="evidence" value="ECO:0007669"/>
    <property type="project" value="TreeGrafter"/>
</dbReference>
<dbReference type="SUPFAM" id="SSF52540">
    <property type="entry name" value="P-loop containing nucleoside triphosphate hydrolases"/>
    <property type="match status" value="1"/>
</dbReference>
<dbReference type="GO" id="GO:0000724">
    <property type="term" value="P:double-strand break repair via homologous recombination"/>
    <property type="evidence" value="ECO:0007669"/>
    <property type="project" value="TreeGrafter"/>
</dbReference>
<dbReference type="GO" id="GO:0005524">
    <property type="term" value="F:ATP binding"/>
    <property type="evidence" value="ECO:0007669"/>
    <property type="project" value="UniProtKB-KW"/>
</dbReference>
<comment type="catalytic activity">
    <reaction evidence="7">
        <text>Couples ATP hydrolysis with the unwinding of duplex DNA by translocating in the 3'-5' direction.</text>
        <dbReference type="EC" id="5.6.2.4"/>
    </reaction>
</comment>
<evidence type="ECO:0000256" key="3">
    <source>
        <dbReference type="ARBA" id="ARBA00022840"/>
    </source>
</evidence>
<dbReference type="EMBL" id="CACRXK020002645">
    <property type="protein sequence ID" value="CAB3995348.1"/>
    <property type="molecule type" value="Genomic_DNA"/>
</dbReference>
<reference evidence="10" key="1">
    <citation type="submission" date="2020-04" db="EMBL/GenBank/DDBJ databases">
        <authorList>
            <person name="Alioto T."/>
            <person name="Alioto T."/>
            <person name="Gomez Garrido J."/>
        </authorList>
    </citation>
    <scope>NUCLEOTIDE SEQUENCE</scope>
    <source>
        <strain evidence="10">A484AB</strain>
    </source>
</reference>
<dbReference type="InterPro" id="IPR011545">
    <property type="entry name" value="DEAD/DEAH_box_helicase_dom"/>
</dbReference>
<keyword evidence="10" id="KW-0347">Helicase</keyword>
<keyword evidence="2" id="KW-0547">Nucleotide-binding</keyword>
<dbReference type="GO" id="GO:0005694">
    <property type="term" value="C:chromosome"/>
    <property type="evidence" value="ECO:0007669"/>
    <property type="project" value="TreeGrafter"/>
</dbReference>
<evidence type="ECO:0000256" key="1">
    <source>
        <dbReference type="ARBA" id="ARBA00005446"/>
    </source>
</evidence>
<proteinExistence type="inferred from homology"/>
<comment type="caution">
    <text evidence="10">The sequence shown here is derived from an EMBL/GenBank/DDBJ whole genome shotgun (WGS) entry which is preliminary data.</text>
</comment>
<dbReference type="PROSITE" id="PS51192">
    <property type="entry name" value="HELICASE_ATP_BIND_1"/>
    <property type="match status" value="1"/>
</dbReference>
<dbReference type="GO" id="GO:0043138">
    <property type="term" value="F:3'-5' DNA helicase activity"/>
    <property type="evidence" value="ECO:0007669"/>
    <property type="project" value="UniProtKB-EC"/>
</dbReference>
<evidence type="ECO:0000256" key="2">
    <source>
        <dbReference type="ARBA" id="ARBA00022741"/>
    </source>
</evidence>
<keyword evidence="11" id="KW-1185">Reference proteome</keyword>
<keyword evidence="6" id="KW-0539">Nucleus</keyword>
<keyword evidence="4" id="KW-0238">DNA-binding</keyword>
<evidence type="ECO:0000313" key="11">
    <source>
        <dbReference type="Proteomes" id="UP001152795"/>
    </source>
</evidence>
<name>A0A6S7GTI8_PARCT</name>
<evidence type="ECO:0000256" key="5">
    <source>
        <dbReference type="ARBA" id="ARBA00023235"/>
    </source>
</evidence>
<dbReference type="GO" id="GO:0005737">
    <property type="term" value="C:cytoplasm"/>
    <property type="evidence" value="ECO:0007669"/>
    <property type="project" value="TreeGrafter"/>
</dbReference>
<comment type="similarity">
    <text evidence="1">Belongs to the helicase family. RecQ subfamily.</text>
</comment>